<dbReference type="OrthoDB" id="319167at2"/>
<keyword evidence="1" id="KW-0472">Membrane</keyword>
<feature type="transmembrane region" description="Helical" evidence="1">
    <location>
        <begin position="372"/>
        <end position="391"/>
    </location>
</feature>
<feature type="domain" description="Lnb N-terminal periplasmic" evidence="2">
    <location>
        <begin position="58"/>
        <end position="187"/>
    </location>
</feature>
<dbReference type="InterPro" id="IPR057436">
    <property type="entry name" value="5TMH_Lnb"/>
</dbReference>
<feature type="transmembrane region" description="Helical" evidence="1">
    <location>
        <begin position="281"/>
        <end position="299"/>
    </location>
</feature>
<protein>
    <submittedName>
        <fullName evidence="4">Uncharacterized protein DUF4105</fullName>
    </submittedName>
</protein>
<organism evidence="4 5">
    <name type="scientific">Luteimonas cucumeris</name>
    <dbReference type="NCBI Taxonomy" id="985012"/>
    <lineage>
        <taxon>Bacteria</taxon>
        <taxon>Pseudomonadati</taxon>
        <taxon>Pseudomonadota</taxon>
        <taxon>Gammaproteobacteria</taxon>
        <taxon>Lysobacterales</taxon>
        <taxon>Lysobacteraceae</taxon>
        <taxon>Luteimonas</taxon>
    </lineage>
</organism>
<sequence length="424" mass="46862">MARIEVGASASSLSHLAWRAPSPRETARARHGVLPAFCLLLALWLCSFAAAAVPRIGVMTMAPGEYFWERFGHNAIVVDDPDADTPISYNFGSFDPTEPGFIGRFVRGEMQYALVALPVQQDLETYRQEGRGVNVQWLDLDPAQAQALALALTENAKPENARYRYDYFTDNCSTRVRDAIDTALGGQLRGKLSASSHGNTYRSEATRLVKPATWMWLGFDIGFGPLADRAMSLWEEAFVPRRLADSLREIKRSDGRPLVQSEQEVLPHHLGPEPDESPRAWWPYALAGLAIAAAILAVGRCRPRAVVAVALPFWLLCALLGSLLLFLWGFTAHWSGWRNANALLLNPLCLLLLPGAWRILRGRDAGSLFRAVLAVVAAGAVLALFLHWLPVAPQQNLRWIALLLPVHVALLMAWWPRRRLAAAG</sequence>
<proteinExistence type="predicted"/>
<keyword evidence="1" id="KW-1133">Transmembrane helix</keyword>
<dbReference type="Pfam" id="PF25221">
    <property type="entry name" value="5TMH_Lnb"/>
    <property type="match status" value="1"/>
</dbReference>
<evidence type="ECO:0000313" key="4">
    <source>
        <dbReference type="EMBL" id="TWI00245.1"/>
    </source>
</evidence>
<evidence type="ECO:0000259" key="2">
    <source>
        <dbReference type="Pfam" id="PF13387"/>
    </source>
</evidence>
<evidence type="ECO:0000256" key="1">
    <source>
        <dbReference type="SAM" id="Phobius"/>
    </source>
</evidence>
<dbReference type="InterPro" id="IPR025178">
    <property type="entry name" value="Lnb_N"/>
</dbReference>
<feature type="transmembrane region" description="Helical" evidence="1">
    <location>
        <begin position="33"/>
        <end position="53"/>
    </location>
</feature>
<feature type="transmembrane region" description="Helical" evidence="1">
    <location>
        <begin position="342"/>
        <end position="360"/>
    </location>
</feature>
<comment type="caution">
    <text evidence="4">The sequence shown here is derived from an EMBL/GenBank/DDBJ whole genome shotgun (WGS) entry which is preliminary data.</text>
</comment>
<dbReference type="Proteomes" id="UP000315167">
    <property type="component" value="Unassembled WGS sequence"/>
</dbReference>
<dbReference type="EMBL" id="VLKN01000007">
    <property type="protein sequence ID" value="TWI00245.1"/>
    <property type="molecule type" value="Genomic_DNA"/>
</dbReference>
<feature type="transmembrane region" description="Helical" evidence="1">
    <location>
        <begin position="397"/>
        <end position="415"/>
    </location>
</feature>
<evidence type="ECO:0000259" key="3">
    <source>
        <dbReference type="Pfam" id="PF25221"/>
    </source>
</evidence>
<dbReference type="AlphaFoldDB" id="A0A562KXX7"/>
<accession>A0A562KXX7</accession>
<dbReference type="Pfam" id="PF13387">
    <property type="entry name" value="Lnb_N"/>
    <property type="match status" value="1"/>
</dbReference>
<keyword evidence="1" id="KW-0812">Transmembrane</keyword>
<feature type="domain" description="Lnb-like transmembrane" evidence="3">
    <location>
        <begin position="289"/>
        <end position="395"/>
    </location>
</feature>
<feature type="transmembrane region" description="Helical" evidence="1">
    <location>
        <begin position="306"/>
        <end position="330"/>
    </location>
</feature>
<keyword evidence="5" id="KW-1185">Reference proteome</keyword>
<gene>
    <name evidence="4" type="ORF">IP90_02791</name>
</gene>
<name>A0A562KXX7_9GAMM</name>
<evidence type="ECO:0000313" key="5">
    <source>
        <dbReference type="Proteomes" id="UP000315167"/>
    </source>
</evidence>
<dbReference type="RefSeq" id="WP_144900282.1">
    <property type="nucleotide sequence ID" value="NZ_VLKN01000007.1"/>
</dbReference>
<reference evidence="4 5" key="1">
    <citation type="journal article" date="2015" name="Stand. Genomic Sci.">
        <title>Genomic Encyclopedia of Bacterial and Archaeal Type Strains, Phase III: the genomes of soil and plant-associated and newly described type strains.</title>
        <authorList>
            <person name="Whitman W.B."/>
            <person name="Woyke T."/>
            <person name="Klenk H.P."/>
            <person name="Zhou Y."/>
            <person name="Lilburn T.G."/>
            <person name="Beck B.J."/>
            <person name="De Vos P."/>
            <person name="Vandamme P."/>
            <person name="Eisen J.A."/>
            <person name="Garrity G."/>
            <person name="Hugenholtz P."/>
            <person name="Kyrpides N.C."/>
        </authorList>
    </citation>
    <scope>NUCLEOTIDE SEQUENCE [LARGE SCALE GENOMIC DNA]</scope>
    <source>
        <strain evidence="4 5">CGMCC 1.10821</strain>
    </source>
</reference>